<evidence type="ECO:0000256" key="2">
    <source>
        <dbReference type="ARBA" id="ARBA00022827"/>
    </source>
</evidence>
<dbReference type="STRING" id="49390.A0A068UIH8"/>
<dbReference type="AlphaFoldDB" id="A0A068UIH8"/>
<dbReference type="PhylomeDB" id="A0A068UIH8"/>
<evidence type="ECO:0000259" key="3">
    <source>
        <dbReference type="Pfam" id="PF08031"/>
    </source>
</evidence>
<dbReference type="PANTHER" id="PTHR32448">
    <property type="entry name" value="OS08G0158400 PROTEIN"/>
    <property type="match status" value="1"/>
</dbReference>
<gene>
    <name evidence="4" type="ORF">GSCOC_T00026803001</name>
</gene>
<feature type="domain" description="Berberine/berberine-like" evidence="3">
    <location>
        <begin position="12"/>
        <end position="65"/>
    </location>
</feature>
<protein>
    <recommendedName>
        <fullName evidence="3">Berberine/berberine-like domain-containing protein</fullName>
    </recommendedName>
</protein>
<keyword evidence="5" id="KW-1185">Reference proteome</keyword>
<dbReference type="InterPro" id="IPR016169">
    <property type="entry name" value="FAD-bd_PCMH_sub2"/>
</dbReference>
<evidence type="ECO:0000256" key="1">
    <source>
        <dbReference type="ARBA" id="ARBA00022630"/>
    </source>
</evidence>
<dbReference type="GO" id="GO:0016491">
    <property type="term" value="F:oxidoreductase activity"/>
    <property type="evidence" value="ECO:0007669"/>
    <property type="project" value="InterPro"/>
</dbReference>
<evidence type="ECO:0000313" key="5">
    <source>
        <dbReference type="Proteomes" id="UP000295252"/>
    </source>
</evidence>
<dbReference type="EMBL" id="HG739114">
    <property type="protein sequence ID" value="CDP08087.1"/>
    <property type="molecule type" value="Genomic_DNA"/>
</dbReference>
<dbReference type="InParanoid" id="A0A068UIH8"/>
<dbReference type="InterPro" id="IPR012951">
    <property type="entry name" value="BBE"/>
</dbReference>
<dbReference type="Gene3D" id="3.30.465.10">
    <property type="match status" value="1"/>
</dbReference>
<dbReference type="OrthoDB" id="407275at2759"/>
<dbReference type="Pfam" id="PF08031">
    <property type="entry name" value="BBE"/>
    <property type="match status" value="1"/>
</dbReference>
<keyword evidence="2" id="KW-0274">FAD</keyword>
<organism evidence="4 5">
    <name type="scientific">Coffea canephora</name>
    <name type="common">Robusta coffee</name>
    <dbReference type="NCBI Taxonomy" id="49390"/>
    <lineage>
        <taxon>Eukaryota</taxon>
        <taxon>Viridiplantae</taxon>
        <taxon>Streptophyta</taxon>
        <taxon>Embryophyta</taxon>
        <taxon>Tracheophyta</taxon>
        <taxon>Spermatophyta</taxon>
        <taxon>Magnoliopsida</taxon>
        <taxon>eudicotyledons</taxon>
        <taxon>Gunneridae</taxon>
        <taxon>Pentapetalae</taxon>
        <taxon>asterids</taxon>
        <taxon>lamiids</taxon>
        <taxon>Gentianales</taxon>
        <taxon>Rubiaceae</taxon>
        <taxon>Ixoroideae</taxon>
        <taxon>Gardenieae complex</taxon>
        <taxon>Bertiereae - Coffeeae clade</taxon>
        <taxon>Coffeeae</taxon>
        <taxon>Coffea</taxon>
    </lineage>
</organism>
<dbReference type="Gramene" id="CDP08087">
    <property type="protein sequence ID" value="CDP08087"/>
    <property type="gene ID" value="GSCOC_T00026803001"/>
</dbReference>
<name>A0A068UIH8_COFCA</name>
<evidence type="ECO:0000313" key="4">
    <source>
        <dbReference type="EMBL" id="CDP08087.1"/>
    </source>
</evidence>
<sequence length="70" mass="8172">MTPFVSKFQRAAYLNYRDLDLGANKEGNTTSVWGIKYFKNNFYRLAHVKQEVDPSNFFRYGQSIPPFLSS</sequence>
<accession>A0A068UIH8</accession>
<dbReference type="GO" id="GO:0050660">
    <property type="term" value="F:flavin adenine dinucleotide binding"/>
    <property type="evidence" value="ECO:0007669"/>
    <property type="project" value="InterPro"/>
</dbReference>
<dbReference type="Proteomes" id="UP000295252">
    <property type="component" value="Chromosome V"/>
</dbReference>
<proteinExistence type="predicted"/>
<keyword evidence="1" id="KW-0285">Flavoprotein</keyword>
<reference evidence="5" key="1">
    <citation type="journal article" date="2014" name="Science">
        <title>The coffee genome provides insight into the convergent evolution of caffeine biosynthesis.</title>
        <authorList>
            <person name="Denoeud F."/>
            <person name="Carretero-Paulet L."/>
            <person name="Dereeper A."/>
            <person name="Droc G."/>
            <person name="Guyot R."/>
            <person name="Pietrella M."/>
            <person name="Zheng C."/>
            <person name="Alberti A."/>
            <person name="Anthony F."/>
            <person name="Aprea G."/>
            <person name="Aury J.M."/>
            <person name="Bento P."/>
            <person name="Bernard M."/>
            <person name="Bocs S."/>
            <person name="Campa C."/>
            <person name="Cenci A."/>
            <person name="Combes M.C."/>
            <person name="Crouzillat D."/>
            <person name="Da Silva C."/>
            <person name="Daddiego L."/>
            <person name="De Bellis F."/>
            <person name="Dussert S."/>
            <person name="Garsmeur O."/>
            <person name="Gayraud T."/>
            <person name="Guignon V."/>
            <person name="Jahn K."/>
            <person name="Jamilloux V."/>
            <person name="Joet T."/>
            <person name="Labadie K."/>
            <person name="Lan T."/>
            <person name="Leclercq J."/>
            <person name="Lepelley M."/>
            <person name="Leroy T."/>
            <person name="Li L.T."/>
            <person name="Librado P."/>
            <person name="Lopez L."/>
            <person name="Munoz A."/>
            <person name="Noel B."/>
            <person name="Pallavicini A."/>
            <person name="Perrotta G."/>
            <person name="Poncet V."/>
            <person name="Pot D."/>
            <person name="Priyono X."/>
            <person name="Rigoreau M."/>
            <person name="Rouard M."/>
            <person name="Rozas J."/>
            <person name="Tranchant-Dubreuil C."/>
            <person name="VanBuren R."/>
            <person name="Zhang Q."/>
            <person name="Andrade A.C."/>
            <person name="Argout X."/>
            <person name="Bertrand B."/>
            <person name="de Kochko A."/>
            <person name="Graziosi G."/>
            <person name="Henry R.J."/>
            <person name="Jayarama X."/>
            <person name="Ming R."/>
            <person name="Nagai C."/>
            <person name="Rounsley S."/>
            <person name="Sankoff D."/>
            <person name="Giuliano G."/>
            <person name="Albert V.A."/>
            <person name="Wincker P."/>
            <person name="Lashermes P."/>
        </authorList>
    </citation>
    <scope>NUCLEOTIDE SEQUENCE [LARGE SCALE GENOMIC DNA]</scope>
    <source>
        <strain evidence="5">cv. DH200-94</strain>
    </source>
</reference>